<evidence type="ECO:0000259" key="7">
    <source>
        <dbReference type="Pfam" id="PF08407"/>
    </source>
</evidence>
<evidence type="ECO:0000256" key="3">
    <source>
        <dbReference type="ARBA" id="ARBA00022475"/>
    </source>
</evidence>
<gene>
    <name evidence="8" type="ORF">GSTUM_00011848001</name>
</gene>
<dbReference type="OMA" id="HRQSINY"/>
<evidence type="ECO:0000313" key="9">
    <source>
        <dbReference type="Proteomes" id="UP000006911"/>
    </source>
</evidence>
<evidence type="ECO:0000313" key="8">
    <source>
        <dbReference type="EMBL" id="CAZ86419.1"/>
    </source>
</evidence>
<dbReference type="Proteomes" id="UP000006911">
    <property type="component" value="Unassembled WGS sequence"/>
</dbReference>
<feature type="domain" description="Chitin synthase N-terminal" evidence="7">
    <location>
        <begin position="216"/>
        <end position="264"/>
    </location>
</feature>
<keyword evidence="4" id="KW-0328">Glycosyltransferase</keyword>
<keyword evidence="3" id="KW-1003">Cell membrane</keyword>
<evidence type="ECO:0000256" key="1">
    <source>
        <dbReference type="ARBA" id="ARBA00004651"/>
    </source>
</evidence>
<dbReference type="AlphaFoldDB" id="D5GPH6"/>
<feature type="region of interest" description="Disordered" evidence="6">
    <location>
        <begin position="161"/>
        <end position="211"/>
    </location>
</feature>
<evidence type="ECO:0000256" key="6">
    <source>
        <dbReference type="SAM" id="MobiDB-lite"/>
    </source>
</evidence>
<feature type="region of interest" description="Disordered" evidence="6">
    <location>
        <begin position="1"/>
        <end position="90"/>
    </location>
</feature>
<dbReference type="EC" id="2.4.1.16" evidence="2"/>
<dbReference type="Pfam" id="PF08407">
    <property type="entry name" value="Chitin_synth_1N"/>
    <property type="match status" value="1"/>
</dbReference>
<dbReference type="RefSeq" id="XP_002842228.1">
    <property type="nucleotide sequence ID" value="XM_002842182.1"/>
</dbReference>
<organism evidence="8 9">
    <name type="scientific">Tuber melanosporum (strain Mel28)</name>
    <name type="common">Perigord black truffle</name>
    <dbReference type="NCBI Taxonomy" id="656061"/>
    <lineage>
        <taxon>Eukaryota</taxon>
        <taxon>Fungi</taxon>
        <taxon>Dikarya</taxon>
        <taxon>Ascomycota</taxon>
        <taxon>Pezizomycotina</taxon>
        <taxon>Pezizomycetes</taxon>
        <taxon>Pezizales</taxon>
        <taxon>Tuberaceae</taxon>
        <taxon>Tuber</taxon>
    </lineage>
</organism>
<dbReference type="HOGENOM" id="CLU_1020112_0_0_1"/>
<dbReference type="STRING" id="656061.D5GPH6"/>
<accession>D5GPH6</accession>
<dbReference type="eggNOG" id="KOG2571">
    <property type="taxonomic scope" value="Eukaryota"/>
</dbReference>
<evidence type="ECO:0000256" key="5">
    <source>
        <dbReference type="ARBA" id="ARBA00022989"/>
    </source>
</evidence>
<proteinExistence type="predicted"/>
<protein>
    <recommendedName>
        <fullName evidence="2">chitin synthase</fullName>
        <ecNumber evidence="2">2.4.1.16</ecNumber>
    </recommendedName>
</protein>
<keyword evidence="4" id="KW-0808">Transferase</keyword>
<keyword evidence="5" id="KW-1133">Transmembrane helix</keyword>
<evidence type="ECO:0000256" key="4">
    <source>
        <dbReference type="ARBA" id="ARBA00022676"/>
    </source>
</evidence>
<dbReference type="KEGG" id="tml:GSTUM_00011848001"/>
<dbReference type="GO" id="GO:0004100">
    <property type="term" value="F:chitin synthase activity"/>
    <property type="evidence" value="ECO:0007669"/>
    <property type="project" value="UniProtKB-EC"/>
</dbReference>
<comment type="subcellular location">
    <subcellularLocation>
        <location evidence="1">Cell membrane</location>
        <topology evidence="1">Multi-pass membrane protein</topology>
    </subcellularLocation>
</comment>
<feature type="compositionally biased region" description="Basic and acidic residues" evidence="6">
    <location>
        <begin position="1"/>
        <end position="24"/>
    </location>
</feature>
<evidence type="ECO:0000256" key="2">
    <source>
        <dbReference type="ARBA" id="ARBA00012543"/>
    </source>
</evidence>
<keyword evidence="9" id="KW-1185">Reference proteome</keyword>
<keyword evidence="5" id="KW-0812">Transmembrane</keyword>
<dbReference type="InterPro" id="IPR013616">
    <property type="entry name" value="Chitin_synth_N"/>
</dbReference>
<reference evidence="8 9" key="1">
    <citation type="journal article" date="2010" name="Nature">
        <title>Perigord black truffle genome uncovers evolutionary origins and mechanisms of symbiosis.</title>
        <authorList>
            <person name="Martin F."/>
            <person name="Kohler A."/>
            <person name="Murat C."/>
            <person name="Balestrini R."/>
            <person name="Coutinho P.M."/>
            <person name="Jaillon O."/>
            <person name="Montanini B."/>
            <person name="Morin E."/>
            <person name="Noel B."/>
            <person name="Percudani R."/>
            <person name="Porcel B."/>
            <person name="Rubini A."/>
            <person name="Amicucci A."/>
            <person name="Amselem J."/>
            <person name="Anthouard V."/>
            <person name="Arcioni S."/>
            <person name="Artiguenave F."/>
            <person name="Aury J.M."/>
            <person name="Ballario P."/>
            <person name="Bolchi A."/>
            <person name="Brenna A."/>
            <person name="Brun A."/>
            <person name="Buee M."/>
            <person name="Cantarel B."/>
            <person name="Chevalier G."/>
            <person name="Couloux A."/>
            <person name="Da Silva C."/>
            <person name="Denoeud F."/>
            <person name="Duplessis S."/>
            <person name="Ghignone S."/>
            <person name="Hilselberger B."/>
            <person name="Iotti M."/>
            <person name="Marcais B."/>
            <person name="Mello A."/>
            <person name="Miranda M."/>
            <person name="Pacioni G."/>
            <person name="Quesneville H."/>
            <person name="Riccioni C."/>
            <person name="Ruotolo R."/>
            <person name="Splivallo R."/>
            <person name="Stocchi V."/>
            <person name="Tisserant E."/>
            <person name="Viscomi A.R."/>
            <person name="Zambonelli A."/>
            <person name="Zampieri E."/>
            <person name="Henrissat B."/>
            <person name="Lebrun M.H."/>
            <person name="Paolocci F."/>
            <person name="Bonfante P."/>
            <person name="Ottonello S."/>
            <person name="Wincker P."/>
        </authorList>
    </citation>
    <scope>NUCLEOTIDE SEQUENCE [LARGE SCALE GENOMIC DNA]</scope>
    <source>
        <strain evidence="8 9">Mel28</strain>
    </source>
</reference>
<dbReference type="GO" id="GO:0005886">
    <property type="term" value="C:plasma membrane"/>
    <property type="evidence" value="ECO:0007669"/>
    <property type="project" value="UniProtKB-SubCell"/>
</dbReference>
<dbReference type="EMBL" id="FN430375">
    <property type="protein sequence ID" value="CAZ86419.1"/>
    <property type="molecule type" value="Genomic_DNA"/>
</dbReference>
<sequence>MAGRDNNDAYSRLDFDGPIHHHDSDDDETGPLAQQQHRQSHIPVAATSPVMDPRYRTPSPAHALAGYQLEEAPYRPQRQNTGGYPAGSAQMPGDTLAYQPSYSVTNLEHSYNTAPPGPPSRTGHRQSINYSQGLYPEGLRDNYSVDPYEPHPPDHTYPLTQYTTHHDDYHDDDDRRPILEPDSPHRTPGDASYFPRNIPSPVSSAPTPGPGLRRWKTVKKVELFRGNLVLDCPVPNKLLGVLPSKAEREFTHMRYSAATCDPSENLVIRSSLL</sequence>
<dbReference type="InParanoid" id="D5GPH6"/>
<name>D5GPH6_TUBMM</name>
<dbReference type="GeneID" id="9186659"/>
<keyword evidence="5" id="KW-0472">Membrane</keyword>
<feature type="compositionally biased region" description="Basic and acidic residues" evidence="6">
    <location>
        <begin position="164"/>
        <end position="188"/>
    </location>
</feature>